<gene>
    <name evidence="4" type="ORF">GCU69_14980</name>
</gene>
<keyword evidence="2" id="KW-1133">Transmembrane helix</keyword>
<evidence type="ECO:0000256" key="3">
    <source>
        <dbReference type="SAM" id="SignalP"/>
    </source>
</evidence>
<dbReference type="Proteomes" id="UP000621266">
    <property type="component" value="Unassembled WGS sequence"/>
</dbReference>
<evidence type="ECO:0000313" key="5">
    <source>
        <dbReference type="Proteomes" id="UP000621266"/>
    </source>
</evidence>
<feature type="signal peptide" evidence="3">
    <location>
        <begin position="1"/>
        <end position="27"/>
    </location>
</feature>
<evidence type="ECO:0000313" key="4">
    <source>
        <dbReference type="EMBL" id="KAF4408262.1"/>
    </source>
</evidence>
<feature type="transmembrane region" description="Helical" evidence="2">
    <location>
        <begin position="92"/>
        <end position="115"/>
    </location>
</feature>
<sequence>MAPVLRTKWVLGLLVAAAVAPAPAVLAHDHFTSDRGRPVAAPASVRTDGHAPTRAPEAPARQLAADPADSGSPPQAGPPATVGPPGTGQGGAGVQVGALGTGILLVGLGLGFLGIRLRWR</sequence>
<evidence type="ECO:0000256" key="2">
    <source>
        <dbReference type="SAM" id="Phobius"/>
    </source>
</evidence>
<keyword evidence="3" id="KW-0732">Signal</keyword>
<feature type="region of interest" description="Disordered" evidence="1">
    <location>
        <begin position="32"/>
        <end position="93"/>
    </location>
</feature>
<evidence type="ECO:0000256" key="1">
    <source>
        <dbReference type="SAM" id="MobiDB-lite"/>
    </source>
</evidence>
<comment type="caution">
    <text evidence="4">The sequence shown here is derived from an EMBL/GenBank/DDBJ whole genome shotgun (WGS) entry which is preliminary data.</text>
</comment>
<dbReference type="EMBL" id="WHPN01000281">
    <property type="protein sequence ID" value="KAF4408262.1"/>
    <property type="molecule type" value="Genomic_DNA"/>
</dbReference>
<evidence type="ECO:0008006" key="6">
    <source>
        <dbReference type="Google" id="ProtNLM"/>
    </source>
</evidence>
<organism evidence="4 5">
    <name type="scientific">Streptomyces lycii</name>
    <dbReference type="NCBI Taxonomy" id="2654337"/>
    <lineage>
        <taxon>Bacteria</taxon>
        <taxon>Bacillati</taxon>
        <taxon>Actinomycetota</taxon>
        <taxon>Actinomycetes</taxon>
        <taxon>Kitasatosporales</taxon>
        <taxon>Streptomycetaceae</taxon>
        <taxon>Streptomyces</taxon>
    </lineage>
</organism>
<keyword evidence="2" id="KW-0472">Membrane</keyword>
<reference evidence="4 5" key="1">
    <citation type="submission" date="2019-10" db="EMBL/GenBank/DDBJ databases">
        <title>Streptomyces tenebrisbrunneis sp.nov., an endogenous actinomycete isolated from of Lycium ruthenicum.</title>
        <authorList>
            <person name="Ma L."/>
        </authorList>
    </citation>
    <scope>NUCLEOTIDE SEQUENCE [LARGE SCALE GENOMIC DNA]</scope>
    <source>
        <strain evidence="4 5">TRM 66187</strain>
    </source>
</reference>
<accession>A0ABQ7FM20</accession>
<feature type="chain" id="PRO_5047128922" description="Tat pathway signal sequence domain protein" evidence="3">
    <location>
        <begin position="28"/>
        <end position="120"/>
    </location>
</feature>
<proteinExistence type="predicted"/>
<name>A0ABQ7FM20_9ACTN</name>
<protein>
    <recommendedName>
        <fullName evidence="6">Tat pathway signal sequence domain protein</fullName>
    </recommendedName>
</protein>
<keyword evidence="2" id="KW-0812">Transmembrane</keyword>
<keyword evidence="5" id="KW-1185">Reference proteome</keyword>